<dbReference type="SMART" id="SM00710">
    <property type="entry name" value="PbH1"/>
    <property type="match status" value="11"/>
</dbReference>
<dbReference type="Pfam" id="PF20009">
    <property type="entry name" value="GEVED"/>
    <property type="match status" value="1"/>
</dbReference>
<feature type="region of interest" description="Disordered" evidence="1">
    <location>
        <begin position="5927"/>
        <end position="5951"/>
    </location>
</feature>
<dbReference type="GO" id="GO:0004553">
    <property type="term" value="F:hydrolase activity, hydrolyzing O-glycosyl compounds"/>
    <property type="evidence" value="ECO:0007669"/>
    <property type="project" value="InterPro"/>
</dbReference>
<sequence>MTIGNPGNSSNMHNANESAAKRRDDRRRRSGSSLLGGHSRRGKTQRAKLERRLQSQSLEARQLLAGPELVAIQPNASELIDNSSTIRPVNGLELLNVSPNELTFRFDDDSSIDPSTLGTAENPLAISVTRAGEDGGFEAATAVTDFNTNGNVLLEFRASAAGVSGNGTTVTLTGTSRPLTTAPVIITQDPENKTLSLNLNSNPSRPATVRDLTLALQNYNATQRNLNRDTVADGFQVSGPSSTPIGQSVASSPISLTLSGANAAQTFTDLGLGNAFSTKIVANQSGVGGQGISVIVQSRDFGGPTAPLVSVSGKTITVQVNRNAASPTTVAEFINAINTTPTAAELVTATQERGSTTQSIGSFAGTLPLTGATDTPVNAGYIGLGSNPNEVVFRFAEPLPDDAYQIEIFGAGDRALRNLAGEAFNDGVDFAVPFILNKPPQVLAVVPEPIDVDNQGQRTPRLNMIDVYFTEDVNVANLANQTELFQLIFTRDTVTGADDDVFTPTNISAIAGKPNAVRLTFDDFLNDGNSNFSFSEVPDLTQQTNPPMPIDQLPKIPGAIRLKVGNDSALPMTPGNVSVAADAGDSFDTAAVINNLAGVGQGQTASVRLTGGEIDNPNPNDPLYTLDFPGGTDYQGVRNIREDDPSRLERTVPLDVWRRGADTFDGVTTAYYNFPTSWLGDDPSSSGLDLDKTYINQITAEQKQRVREVMSLFSEYLGVQFVEIGDTASGAVTSIPSGSPLLSITLGELYGSVDDNLTVNSAVGGVTLDTRPLDINGQTFLGVDPNAASIGDRQLLVMDAQDFDASVDDQTGGEFFRGAFLGIGQLLGYGYADHLPQPVTQSTGSVLEGVNPESPDVVDFSSQLGNDNEALFPSPSDIVNGQYLFRPEANDIDLYRFELTEPGKLSISTVAQRLSLSSTLDTALRLYKQVGADEYIEIAANDDYFSDDSLIEIEILEAGDYVVGVSASGNNSYNPVITGTGIGGVTEGTYELVMSYETAAASNLLDTPVNGTAAQPLDGDADGQPGGEFNFWFNPTNPDAVVYVDSVTGTNLPDRNFTTTDVNQFDLFVTMGTPTKPVAEIDDAIRLAEFRLNNGGTPVTKIRVIGGGSYEIGRSAFGNALKDGSSLDVPQDIALVIDGGSEFKMSRSRIGVGSTSESVDRSNSSLQILGTPYDAVSFVGLNGQVGSWGGIDLRGDIDYADDSKINMEDNAVFLNHIQYADIQHGGGQVSVDGQTLTISPIELADVRATILNNQIRNSAQAAIAATPNTFAETRFDESQYQNQVAPGASTPSYFTSDVTRVGPHIRGNVLTNNSINGLQIRLLTPTGGDLQSLEVNARFDDTDIVHVLTENLLIEGNPGGVNAANEAPSVLLVRTAATSTPATADGLAAGNYVYRMTFVDQNGFESTPSDNTTAVTVGANGSVQLSGLPTVSASSDFSGRRLYRATVDANGNPGEFRLVARLNTSDSSYRDSTAEGSNLLNPSIIAGTLLARASSTIQTSSIPNPAGGGTGMVEPGRYVYRFTFATADGTEVGPSSESQIIETIDEGSISVSGIPAAPAGSGFASRIVYRAEVSSNGTVGEYRQVSVLNATQTSFTDAASIGTDRLDLLTVTAPLQARAGRLDPSLVIDPGMIVKLDGARIDVTFGSHLYAEGTAKEPIILTSLNDARYGTGGAFNTNNIAQGTNDGQNELTPGDWSGVYLAFGADASFDHAVLAGGGGTSRIEGGFASFNVLEVHQSGLRVANSRFESNADGRGFLNDSGNNTNNPEDPREQRVGRVNNASGTVFVRGAQPVVVNNEFVDGSGPAMSFDVNSFSWQEVTDPGRSTASRDFGTGSSLEDSLNRYEISGNSGPLIAGNEIDSATVSDDDVAAGIITAGLNGLEVRGGTVATEVVWDDTDIVHIVRDMIEIPNQHIYGGLRLESDARGSLVVKFQNQDLDVEDVLLRRQAGIVAGGTLLTAENEMLDIADRIGGSLQIVGQPDFPVVLTSLLDDTVGAGFTPDGRANIDTDNNGVRVDADGNPISILTSDTGGGQDTPALLPLGQEYDRTDRTEVDNGTTIDNDIDSNSPGYLSTTVLGGGELQNVVVTGIDQNNGGALLAQQNYAFLYTTFIEVTSDTGSRTRIPLINAFGPNDNPNPILVGPDRVRSSGVFTAFGREIRFTAETFIVNNRAVAYTKLDFETVDGANFTAGNIGAIRVISYLDQGVTADDADVLYQIGTPGQADFRLMTLNETARVGFTHGGVYENDSINQFNASYSGWVTDDAGDLLNRLNTVQNGLNFDIAANINGDIPGAFGPVAGSANFDGVSSGTTAISQNGQPADIETAHVWQLSGGTDAARLTSFVEWIPFDPANPASITLPQSIDGAGSWDGITIREAASDANVSITSENEPGNVGNSDTNATPATSQYLGELAPSIAAGDESRRIGLIVEGEISSRGDEDVYAFVAEAGTQVWLDIDRTNSNLDTVIELIDANGNTLILSDDSLEEARQIEELLSVDPTDPNAAARRAALRAEVARRSGGGLNGYDIDQVLGLGTTLVDATADDSLFQDNYSTNARDAGMRIILPGTTGQRLLYHIRVRSGLTDTAESVTLPDGGGFLTSGDSLGKGRTTGSYQLQIRLGEDDVFAGTQVRYSDVRFATNGVQVIGGPMHSPLAGDDFETESPNNTFADAQRLGLYDGQYTSDGTITTLADGSIVLNRDSGGVDRVDIDLENAAGPLSSDSLSKNISGSLTDGGDVDWYEFEIDYKQLTRDDAALYLATVFDLDYSDGLARADTALYVFNALGELVLIGGDSNVADDQSSAGAGFDPSDLSRGSFGTADPYIGSAELPEGTYYVAISNQSRQPAVLDQFTNRDTANPLLRLEPVDSIRRIAEENFSNSSFFYPGTATTPVQPVLFDDNSILDYSLDDVVLYVNTGTTLFVVNPFTGENYGTIGNFGDEIRDIAFTANGELFAYTGYDDRPAGDTTWTYNRIDTATGQLSAPLSVGAGIETFHDLNVEAPPAQQILDQASDDGIEVEGITIRARFGTETGFFIGNRPTAQQGLTYTQNILYAFNEETGEATGPVFDLTLAGSGAGTDRREIGAIDTSIPIGNQDTQLGIANATANNANGLPVARLFDGDTFSLTNGTETETFELNQGFTILAASPADALTGATLPNAAIPIATDTTLDPASILNNTLLTVETPGNAPVTFQITDSTAAIPPGNIRVQLDRTSDAVVFIDNLASVIRQQGIPVSAKGTQLALPTATNVQLTGPGATPADGIALVGNNNVTAGNIAVTLLPTDTAETIAFRISQAVQAANTGGALPTVTATPQGNSLAITGAIANVSSVTGAIRAGGSPNGGTITGVELVGNSLYGVSDNGGLYFVPSAQLNGTGSRFVGNYVSTATDLIGLNFTGLRAGPNSVEDGAYSDILFGTTSNGRIYAFNTLGELQPIFAGGRNFIETGIFGALGLDFSTLDYNLWHVAGARADDAGHGYNQTFSDTRVGYTGGNSLQFNYTAGAFNGNYNFGEAPVQNLNTVNENVRQDGQSVQSTYNLPGGAKGIVQSNAFSLEGYASADLPTMYFNYFLETDGVDDDTQTDNDDDLFAEDRDTLRVYVIDQFGVEHLVATNNESRGNFSFDDEFDDPAQTGIYDDDIDVDVQQLFDNTGNWRQARVPLNEFAGQSNLALRIEFATAGTTATNTAEIRTVAASGLTDGETFTIGGQLFSIDLSPTIAFPSGAQLSQLFNSGPTAEATFTVDGQEYILTDGTRAVSAGQIEIDVTNGQPTALATLTAAEIAAAVSTTFDTSVNVQRLVPSGAELAVFYQNNPDEFRTVFLNGTEFLLDDGFRDTADATAQIAGTALVPVDILAVYQTFDDADPDVDQVVDLSQEDVARVLSAVIGETDGTVDYDQLVPTGNQLSALYSDASETFVVEIDGVEYVLNDGTRSIQTGQVSVAIADFARSDIGAELQAVVEQNTGVQSPQFTTVDNFDFSDASDPVDPFGNPNPAGAVGRNDLLFQATPLPYVDGNTQVSGRGTLGTVTTTGVTNLGDVDLSSVEVAAGTTITVSTLADNPGIDLNVRFFDSTGVELRSPTGGLLAVENAANGTVSVTAPSDGVIYIGISGPENGDYDPRVSGTTSAAQVGGYDVTVSINPQLDVRANSSVVEFNGVGSVSVSTGSGLRVGSQNALPGIPIRISQSATSQEVAAALRQALANRFTDGNETLIPLVGSAVRLPNLTINDSGPFASTAQRYGDRFGANGRGAAADNESNGAFIDDIIIGFAERGEMVSAANPIGANEDFVLDQSVNLTTPAQPTQPTVSGSYQLEIRDASEYVSSGEVPAFTPQVQRNANGTAVQVAVAPDGSQVQANANGQFLDGNGVALDLTGFTGPFGINIDDGSLVALDTSGEPIQIRGVAFDARFRTFDTNERLSSGITLTALPASEIQDGATFTLADANTRLTFEFDILNDFGASDGFVNDDNRVVVRLPRTASAAEVANEIIRLINSNQVQAVIDGSAARSNGTVPPASASSPNALVNADTRINLYGDLSLRPDTAGRPTFANIEIADLRGDTNRVDESQGVIMIENNRFLFSSNAGVDINRDASARVTSDDLRDATPSILTYARNLIELNTENLIPGVVVQNNVIAFNADAGIRITGLDGNGSATQDPVGFDRIVNNTLVGGPIESGAELGPQVFESILFDQGGISFADAVVQDTLSLGPDVSSEFTDSEAALGSPDCHGIGPEPTSGQFTFSLGSGGQATFLFQDNLLVGDGTSAPDLVIFESGTPERVAVEISRDGVTFFSVGQIFGSDNTIDLDSFGFGPNDQFGFVRLTDLSSSGTFDFGAAGADIDGIGAISTIAREIYTPGSQGIVVQQNSAPTILNNIVANFQTGIAVASPQNNVPGDVDVSGDLTVIGGNTFFRNANNATAGSTGLFAQFISPFQQIFVDPVNLVFTPQAGTATIDSGISSLEDRSSLETVRGAIGLPPSPIIAPVYDLNGQLRTDDPNVASPNGLGFNVFVDRGAEERGDNDGPRFVVTSPRGDDLFNLAGQAFSVGTIHDAFEIQLIDGIAPADAAPGVGIDDSTVRSELVRVTRFFSDSDEVELLSEGVDYRFSYEPGDNKIRLTPIGGVWPNNATYTVELLGSTQSGDTVGVLKAQQGRLYADGATTQVGDKIFEADTGIGLSILPSELTRVNPITNLIESNIDGQLVTIFDGVNEVTFEFDTEAIANVADGNVPVRLPAAATAEQISDIFARAINGTELQLVAIHMQVADDAAIETGRLQLLGTTEASENSYVSFEADSFLRHTNQVLDVTLLITTTNGVNDFDGQQVSIFDGQQELTFEFDSNGVAAANADVVVAIRTDSTARQITAELLAAISTAGLNVETSGATGNFRISGTNGPISVTSLTDSIIVEGNSEIGTSFGFGLIVPTEEGQVSPQLSDGQTFTISRGTAQAVTFELDFDGFLNNTVDADGNPVVAISIPGGGFGGSTPDQVANALVAAISANFVGLSPVNIGGGRVTLGGDDQYSLNLANTSLSQSGFAGQPASIPVIVPLDDVRSAVVTGLEQSSATKLAAIQPIIDILSMSQTGVKRIAALYGEAISDAFASEIAAGTIVVQQPDSRILIEGASLVRGQSVISDRITDEVGNQLLAGEAIIFVGNPLDFGDAADPRTPVTVNENGPRHVITEGFQLGDRITADAGGVDNGSGTADSNADGDDGVAILGAMRPGFSTQFVIDVQSPTVGGVTPAFYLDAWFDWNGDGTFDETEVERFGSIGSGVARVIGTGGTTVNINVPSTAVTGPIQTRFRLSNESGLGSGGLAQSGEVEDYTFTINNNPYQNPSLIHDVNNSGAITPLDALLIINAINAADGDINLANIPAGITLPQYPDVNGSGTVSALDALNVINRLNELTSPGQDPTGAGEPLFASSTSSSVYSAVSDGVLASSATIAFDPTSTSDVDSRSDDDSRSSAPAGEPLVESAAKTVGDASSVFDSAAVISLDDVVETLASDRDQADQSEQSEISALDSIFASMN</sequence>
<dbReference type="RefSeq" id="WP_007330513.1">
    <property type="nucleotide sequence ID" value="NZ_AMCW01000014.1"/>
</dbReference>
<accession>K5EE83</accession>
<dbReference type="InterPro" id="IPR045474">
    <property type="entry name" value="GEVED"/>
</dbReference>
<feature type="region of interest" description="Disordered" evidence="1">
    <location>
        <begin position="1"/>
        <end position="48"/>
    </location>
</feature>
<dbReference type="Proteomes" id="UP000007993">
    <property type="component" value="Unassembled WGS sequence"/>
</dbReference>
<feature type="compositionally biased region" description="Basic and acidic residues" evidence="1">
    <location>
        <begin position="5933"/>
        <end position="5942"/>
    </location>
</feature>
<gene>
    <name evidence="4" type="ORF">RBSH_00498</name>
</gene>
<evidence type="ECO:0000256" key="1">
    <source>
        <dbReference type="SAM" id="MobiDB-lite"/>
    </source>
</evidence>
<feature type="domain" description="Peptidase C-terminal archaeal/bacterial" evidence="2">
    <location>
        <begin position="892"/>
        <end position="967"/>
    </location>
</feature>
<dbReference type="InterPro" id="IPR006626">
    <property type="entry name" value="PbH1"/>
</dbReference>
<comment type="caution">
    <text evidence="4">The sequence shown here is derived from an EMBL/GenBank/DDBJ whole genome shotgun (WGS) entry which is preliminary data.</text>
</comment>
<dbReference type="Gene3D" id="2.60.120.380">
    <property type="match status" value="4"/>
</dbReference>
<feature type="region of interest" description="Disordered" evidence="1">
    <location>
        <begin position="1752"/>
        <end position="1774"/>
    </location>
</feature>
<dbReference type="GO" id="GO:0000272">
    <property type="term" value="P:polysaccharide catabolic process"/>
    <property type="evidence" value="ECO:0007669"/>
    <property type="project" value="InterPro"/>
</dbReference>
<evidence type="ECO:0000259" key="3">
    <source>
        <dbReference type="Pfam" id="PF20009"/>
    </source>
</evidence>
<dbReference type="InterPro" id="IPR007280">
    <property type="entry name" value="Peptidase_C_arc/bac"/>
</dbReference>
<dbReference type="InterPro" id="IPR011047">
    <property type="entry name" value="Quinoprotein_ADH-like_sf"/>
</dbReference>
<proteinExistence type="predicted"/>
<evidence type="ECO:0000259" key="2">
    <source>
        <dbReference type="Pfam" id="PF04151"/>
    </source>
</evidence>
<dbReference type="Pfam" id="PF00404">
    <property type="entry name" value="Dockerin_1"/>
    <property type="match status" value="1"/>
</dbReference>
<evidence type="ECO:0000313" key="5">
    <source>
        <dbReference type="Proteomes" id="UP000007993"/>
    </source>
</evidence>
<dbReference type="EMBL" id="AMCW01000014">
    <property type="protein sequence ID" value="EKK04186.1"/>
    <property type="molecule type" value="Genomic_DNA"/>
</dbReference>
<feature type="compositionally biased region" description="Polar residues" evidence="1">
    <location>
        <begin position="1"/>
        <end position="17"/>
    </location>
</feature>
<dbReference type="PATRIC" id="fig|993517.3.peg.554"/>
<feature type="domain" description="Peptidase C-terminal archaeal/bacterial" evidence="2">
    <location>
        <begin position="2436"/>
        <end position="2499"/>
    </location>
</feature>
<organism evidence="4 5">
    <name type="scientific">Rhodopirellula baltica SH28</name>
    <dbReference type="NCBI Taxonomy" id="993517"/>
    <lineage>
        <taxon>Bacteria</taxon>
        <taxon>Pseudomonadati</taxon>
        <taxon>Planctomycetota</taxon>
        <taxon>Planctomycetia</taxon>
        <taxon>Pirellulales</taxon>
        <taxon>Pirellulaceae</taxon>
        <taxon>Rhodopirellula</taxon>
    </lineage>
</organism>
<feature type="domain" description="GEVED" evidence="3">
    <location>
        <begin position="5726"/>
        <end position="5807"/>
    </location>
</feature>
<dbReference type="Pfam" id="PF04151">
    <property type="entry name" value="PPC"/>
    <property type="match status" value="2"/>
</dbReference>
<reference evidence="4 5" key="1">
    <citation type="journal article" date="2013" name="Mar. Genomics">
        <title>Expression of sulfatases in Rhodopirellula baltica and the diversity of sulfatases in the genus Rhodopirellula.</title>
        <authorList>
            <person name="Wegner C.E."/>
            <person name="Richter-Heitmann T."/>
            <person name="Klindworth A."/>
            <person name="Klockow C."/>
            <person name="Richter M."/>
            <person name="Achstetter T."/>
            <person name="Glockner F.O."/>
            <person name="Harder J."/>
        </authorList>
    </citation>
    <scope>NUCLEOTIDE SEQUENCE [LARGE SCALE GENOMIC DNA]</scope>
    <source>
        <strain evidence="4 5">SH28</strain>
    </source>
</reference>
<name>K5EE83_RHOBT</name>
<protein>
    <submittedName>
        <fullName evidence="4">Protein containing Planctomycete extracellular</fullName>
    </submittedName>
</protein>
<dbReference type="InterPro" id="IPR002105">
    <property type="entry name" value="Dockerin_1_rpt"/>
</dbReference>
<evidence type="ECO:0000313" key="4">
    <source>
        <dbReference type="EMBL" id="EKK04186.1"/>
    </source>
</evidence>
<dbReference type="SUPFAM" id="SSF50998">
    <property type="entry name" value="Quinoprotein alcohol dehydrogenase-like"/>
    <property type="match status" value="1"/>
</dbReference>